<dbReference type="GO" id="GO:0005975">
    <property type="term" value="P:carbohydrate metabolic process"/>
    <property type="evidence" value="ECO:0007669"/>
    <property type="project" value="InterPro"/>
</dbReference>
<proteinExistence type="predicted"/>
<dbReference type="AlphaFoldDB" id="A0A0F9B093"/>
<name>A0A0F9B093_9ZZZZ</name>
<feature type="domain" description="Alpha fucosidase A-like C-terminal" evidence="1">
    <location>
        <begin position="8"/>
        <end position="95"/>
    </location>
</feature>
<reference evidence="2" key="1">
    <citation type="journal article" date="2015" name="Nature">
        <title>Complex archaea that bridge the gap between prokaryotes and eukaryotes.</title>
        <authorList>
            <person name="Spang A."/>
            <person name="Saw J.H."/>
            <person name="Jorgensen S.L."/>
            <person name="Zaremba-Niedzwiedzka K."/>
            <person name="Martijn J."/>
            <person name="Lind A.E."/>
            <person name="van Eijk R."/>
            <person name="Schleper C."/>
            <person name="Guy L."/>
            <person name="Ettema T.J."/>
        </authorList>
    </citation>
    <scope>NUCLEOTIDE SEQUENCE</scope>
</reference>
<evidence type="ECO:0000259" key="1">
    <source>
        <dbReference type="Pfam" id="PF21307"/>
    </source>
</evidence>
<evidence type="ECO:0000313" key="2">
    <source>
        <dbReference type="EMBL" id="KKK84074.1"/>
    </source>
</evidence>
<organism evidence="2">
    <name type="scientific">marine sediment metagenome</name>
    <dbReference type="NCBI Taxonomy" id="412755"/>
    <lineage>
        <taxon>unclassified sequences</taxon>
        <taxon>metagenomes</taxon>
        <taxon>ecological metagenomes</taxon>
    </lineage>
</organism>
<comment type="caution">
    <text evidence="2">The sequence shown here is derived from an EMBL/GenBank/DDBJ whole genome shotgun (WGS) entry which is preliminary data.</text>
</comment>
<protein>
    <recommendedName>
        <fullName evidence="1">Alpha fucosidase A-like C-terminal domain-containing protein</fullName>
    </recommendedName>
</protein>
<dbReference type="Gene3D" id="2.60.40.1180">
    <property type="entry name" value="Golgi alpha-mannosidase II"/>
    <property type="match status" value="1"/>
</dbReference>
<dbReference type="SUPFAM" id="SSF48208">
    <property type="entry name" value="Six-hairpin glycosidases"/>
    <property type="match status" value="1"/>
</dbReference>
<accession>A0A0F9B093</accession>
<feature type="non-terminal residue" evidence="2">
    <location>
        <position position="1"/>
    </location>
</feature>
<sequence length="99" mass="10647">LITEFLMQSVGDTIRVFPCWPEDQDAAFADLRAQGGFLVTAAQKGGQVVRLEITSTVGGTLRLVSPWKTIQVNGQAIVPNKQGIVSIKTEAGETVTFNN</sequence>
<dbReference type="InterPro" id="IPR008928">
    <property type="entry name" value="6-hairpin_glycosidase_sf"/>
</dbReference>
<dbReference type="EMBL" id="LAZR01051937">
    <property type="protein sequence ID" value="KKK84074.1"/>
    <property type="molecule type" value="Genomic_DNA"/>
</dbReference>
<gene>
    <name evidence="2" type="ORF">LCGC14_2787000</name>
</gene>
<dbReference type="InterPro" id="IPR049053">
    <property type="entry name" value="AFCA-like_C"/>
</dbReference>
<dbReference type="InterPro" id="IPR013780">
    <property type="entry name" value="Glyco_hydro_b"/>
</dbReference>
<dbReference type="Pfam" id="PF21307">
    <property type="entry name" value="Glyco_hydro_95_C"/>
    <property type="match status" value="1"/>
</dbReference>